<evidence type="ECO:0000313" key="2">
    <source>
        <dbReference type="RefSeq" id="XP_012937474.1"/>
    </source>
</evidence>
<dbReference type="Proteomes" id="UP000694888">
    <property type="component" value="Unplaced"/>
</dbReference>
<dbReference type="GeneID" id="106011648"/>
<dbReference type="RefSeq" id="XP_012937474.1">
    <property type="nucleotide sequence ID" value="XM_013082020.1"/>
</dbReference>
<keyword evidence="1" id="KW-1185">Reference proteome</keyword>
<organism evidence="1 2">
    <name type="scientific">Aplysia californica</name>
    <name type="common">California sea hare</name>
    <dbReference type="NCBI Taxonomy" id="6500"/>
    <lineage>
        <taxon>Eukaryota</taxon>
        <taxon>Metazoa</taxon>
        <taxon>Spiralia</taxon>
        <taxon>Lophotrochozoa</taxon>
        <taxon>Mollusca</taxon>
        <taxon>Gastropoda</taxon>
        <taxon>Heterobranchia</taxon>
        <taxon>Euthyneura</taxon>
        <taxon>Tectipleura</taxon>
        <taxon>Aplysiida</taxon>
        <taxon>Aplysioidea</taxon>
        <taxon>Aplysiidae</taxon>
        <taxon>Aplysia</taxon>
    </lineage>
</organism>
<dbReference type="InterPro" id="IPR055292">
    <property type="entry name" value="MABP1"/>
</dbReference>
<name>A0ABM0ZZ24_APLCA</name>
<proteinExistence type="predicted"/>
<dbReference type="PANTHER" id="PTHR44813:SF1">
    <property type="entry name" value="MITOGEN-ACTIVATED PROTEIN KINASE-BINDING PROTEIN 1"/>
    <property type="match status" value="1"/>
</dbReference>
<dbReference type="PANTHER" id="PTHR44813">
    <property type="entry name" value="MITOGEN-ACTIVATED PROTEIN KINASE-BINDING PROTEIN 1"/>
    <property type="match status" value="1"/>
</dbReference>
<dbReference type="GO" id="GO:0016301">
    <property type="term" value="F:kinase activity"/>
    <property type="evidence" value="ECO:0007669"/>
    <property type="project" value="UniProtKB-KW"/>
</dbReference>
<keyword evidence="2" id="KW-0808">Transferase</keyword>
<gene>
    <name evidence="2" type="primary">LOC106011648</name>
</gene>
<protein>
    <submittedName>
        <fullName evidence="2">Mitogen-activated protein kinase-binding protein 1</fullName>
    </submittedName>
</protein>
<sequence length="116" mass="12595">MTCPVPLTARSGILDNHMENCFCDVTCGQGSSSNYIYVITRSGILCQINKTRLLERWVDANLSPAGCLTGDESHVFVGGAQGTIRMFKALNLQILITLPRPHSLGLDIARLDCLTA</sequence>
<accession>A0ABM0ZZ24</accession>
<keyword evidence="2" id="KW-0418">Kinase</keyword>
<reference evidence="2" key="1">
    <citation type="submission" date="2025-08" db="UniProtKB">
        <authorList>
            <consortium name="RefSeq"/>
        </authorList>
    </citation>
    <scope>IDENTIFICATION</scope>
</reference>
<evidence type="ECO:0000313" key="1">
    <source>
        <dbReference type="Proteomes" id="UP000694888"/>
    </source>
</evidence>